<organism evidence="1">
    <name type="scientific">Oikopleura dioica</name>
    <name type="common">Tunicate</name>
    <dbReference type="NCBI Taxonomy" id="34765"/>
    <lineage>
        <taxon>Eukaryota</taxon>
        <taxon>Metazoa</taxon>
        <taxon>Chordata</taxon>
        <taxon>Tunicata</taxon>
        <taxon>Appendicularia</taxon>
        <taxon>Copelata</taxon>
        <taxon>Oikopleuridae</taxon>
        <taxon>Oikopleura</taxon>
    </lineage>
</organism>
<feature type="non-terminal residue" evidence="1">
    <location>
        <position position="1"/>
    </location>
</feature>
<sequence>IYFYQLTKSPKSASLFQGQLKYSCTQRLKNLSAFRVQFKSGAQEAISRVCPVALWGTTQLKNRDIADLRDALERP</sequence>
<protein>
    <submittedName>
        <fullName evidence="1">Uncharacterized protein</fullName>
    </submittedName>
</protein>
<accession>E4Y9P8</accession>
<evidence type="ECO:0000313" key="1">
    <source>
        <dbReference type="EMBL" id="CBY32285.1"/>
    </source>
</evidence>
<dbReference type="AlphaFoldDB" id="E4Y9P8"/>
<name>E4Y9P8_OIKDI</name>
<proteinExistence type="predicted"/>
<dbReference type="Proteomes" id="UP000011014">
    <property type="component" value="Unassembled WGS sequence"/>
</dbReference>
<reference evidence="1" key="1">
    <citation type="journal article" date="2010" name="Science">
        <title>Plasticity of animal genome architecture unmasked by rapid evolution of a pelagic tunicate.</title>
        <authorList>
            <person name="Denoeud F."/>
            <person name="Henriet S."/>
            <person name="Mungpakdee S."/>
            <person name="Aury J.M."/>
            <person name="Da Silva C."/>
            <person name="Brinkmann H."/>
            <person name="Mikhaleva J."/>
            <person name="Olsen L.C."/>
            <person name="Jubin C."/>
            <person name="Canestro C."/>
            <person name="Bouquet J.M."/>
            <person name="Danks G."/>
            <person name="Poulain J."/>
            <person name="Campsteijn C."/>
            <person name="Adamski M."/>
            <person name="Cross I."/>
            <person name="Yadetie F."/>
            <person name="Muffato M."/>
            <person name="Louis A."/>
            <person name="Butcher S."/>
            <person name="Tsagkogeorga G."/>
            <person name="Konrad A."/>
            <person name="Singh S."/>
            <person name="Jensen M.F."/>
            <person name="Cong E.H."/>
            <person name="Eikeseth-Otteraa H."/>
            <person name="Noel B."/>
            <person name="Anthouard V."/>
            <person name="Porcel B.M."/>
            <person name="Kachouri-Lafond R."/>
            <person name="Nishino A."/>
            <person name="Ugolini M."/>
            <person name="Chourrout P."/>
            <person name="Nishida H."/>
            <person name="Aasland R."/>
            <person name="Huzurbazar S."/>
            <person name="Westhof E."/>
            <person name="Delsuc F."/>
            <person name="Lehrach H."/>
            <person name="Reinhardt R."/>
            <person name="Weissenbach J."/>
            <person name="Roy S.W."/>
            <person name="Artiguenave F."/>
            <person name="Postlethwait J.H."/>
            <person name="Manak J.R."/>
            <person name="Thompson E.M."/>
            <person name="Jaillon O."/>
            <person name="Du Pasquier L."/>
            <person name="Boudinot P."/>
            <person name="Liberles D.A."/>
            <person name="Volff J.N."/>
            <person name="Philippe H."/>
            <person name="Lenhard B."/>
            <person name="Roest Crollius H."/>
            <person name="Wincker P."/>
            <person name="Chourrout D."/>
        </authorList>
    </citation>
    <scope>NUCLEOTIDE SEQUENCE [LARGE SCALE GENOMIC DNA]</scope>
</reference>
<dbReference type="EMBL" id="FN654342">
    <property type="protein sequence ID" value="CBY32285.1"/>
    <property type="molecule type" value="Genomic_DNA"/>
</dbReference>
<gene>
    <name evidence="1" type="ORF">GSOID_T00030705001</name>
</gene>